<feature type="region of interest" description="Disordered" evidence="1">
    <location>
        <begin position="68"/>
        <end position="102"/>
    </location>
</feature>
<reference evidence="2 3" key="1">
    <citation type="submission" date="2013-03" db="EMBL/GenBank/DDBJ databases">
        <authorList>
            <person name="Le V."/>
        </authorList>
    </citation>
    <scope>NUCLEOTIDE SEQUENCE [LARGE SCALE GENOMIC DNA]</scope>
    <source>
        <strain evidence="2 3">BiD32</strain>
    </source>
</reference>
<evidence type="ECO:0000313" key="3">
    <source>
        <dbReference type="Proteomes" id="UP000013201"/>
    </source>
</evidence>
<reference evidence="3" key="2">
    <citation type="submission" date="2013-04" db="EMBL/GenBank/DDBJ databases">
        <title>Bisphenol A degrading Sphingobium sp. strain BiD32.</title>
        <authorList>
            <person name="Nielsen J.L."/>
            <person name="Zhou N.A."/>
            <person name="Kjeldal H."/>
        </authorList>
    </citation>
    <scope>NUCLEOTIDE SEQUENCE [LARGE SCALE GENOMIC DNA]</scope>
    <source>
        <strain evidence="3">BiD32</strain>
    </source>
</reference>
<proteinExistence type="predicted"/>
<evidence type="ECO:0000256" key="1">
    <source>
        <dbReference type="SAM" id="MobiDB-lite"/>
    </source>
</evidence>
<dbReference type="Proteomes" id="UP000013201">
    <property type="component" value="Unassembled WGS sequence"/>
</dbReference>
<dbReference type="AlphaFoldDB" id="N1MFP1"/>
<dbReference type="RefSeq" id="WP_006948819.1">
    <property type="nucleotide sequence ID" value="NZ_CAVK010000007.1"/>
</dbReference>
<sequence>MTNVRLTTPNIPAFMVARKGRTMRPGSTLPRTRYPTLDEAVTVAQTQAAERPGSVMIVFQEVLRAKAEADSIPAAAPSQRRPDEPGDNPPSRPAQTGRRDHA</sequence>
<gene>
    <name evidence="2" type="ORF">EBBID32_1040</name>
</gene>
<accession>N1MFP1</accession>
<keyword evidence="3" id="KW-1185">Reference proteome</keyword>
<evidence type="ECO:0000313" key="2">
    <source>
        <dbReference type="EMBL" id="CCW15776.1"/>
    </source>
</evidence>
<name>N1MFP1_9SPHN</name>
<organism evidence="2 3">
    <name type="scientific">Sphingobium indicum BiD32</name>
    <dbReference type="NCBI Taxonomy" id="1301087"/>
    <lineage>
        <taxon>Bacteria</taxon>
        <taxon>Pseudomonadati</taxon>
        <taxon>Pseudomonadota</taxon>
        <taxon>Alphaproteobacteria</taxon>
        <taxon>Sphingomonadales</taxon>
        <taxon>Sphingomonadaceae</taxon>
        <taxon>Sphingobium</taxon>
    </lineage>
</organism>
<dbReference type="EMBL" id="CAVK010000007">
    <property type="protein sequence ID" value="CCW15776.1"/>
    <property type="molecule type" value="Genomic_DNA"/>
</dbReference>
<protein>
    <submittedName>
        <fullName evidence="2">Uncharacterized protein</fullName>
    </submittedName>
</protein>
<comment type="caution">
    <text evidence="2">The sequence shown here is derived from an EMBL/GenBank/DDBJ whole genome shotgun (WGS) entry which is preliminary data.</text>
</comment>